<dbReference type="Proteomes" id="UP000001283">
    <property type="component" value="Chromosome"/>
</dbReference>
<evidence type="ECO:0000256" key="1">
    <source>
        <dbReference type="ARBA" id="ARBA00009437"/>
    </source>
</evidence>
<feature type="domain" description="HTH lysR-type" evidence="5">
    <location>
        <begin position="1"/>
        <end position="58"/>
    </location>
</feature>
<dbReference type="InterPro" id="IPR036388">
    <property type="entry name" value="WH-like_DNA-bd_sf"/>
</dbReference>
<evidence type="ECO:0000313" key="6">
    <source>
        <dbReference type="EMBL" id="AEN90393.1"/>
    </source>
</evidence>
<dbReference type="SUPFAM" id="SSF53850">
    <property type="entry name" value="Periplasmic binding protein-like II"/>
    <property type="match status" value="1"/>
</dbReference>
<keyword evidence="2" id="KW-0805">Transcription regulation</keyword>
<dbReference type="SUPFAM" id="SSF46785">
    <property type="entry name" value="Winged helix' DNA-binding domain"/>
    <property type="match status" value="1"/>
</dbReference>
<dbReference type="EMBL" id="CP003017">
    <property type="protein sequence ID" value="AEN90393.1"/>
    <property type="molecule type" value="Genomic_DNA"/>
</dbReference>
<keyword evidence="3" id="KW-0238">DNA-binding</keyword>
<dbReference type="PANTHER" id="PTHR30126:SF40">
    <property type="entry name" value="HTH-TYPE TRANSCRIPTIONAL REGULATOR GLTR"/>
    <property type="match status" value="1"/>
</dbReference>
<accession>A0A8D4BPE5</accession>
<evidence type="ECO:0000256" key="3">
    <source>
        <dbReference type="ARBA" id="ARBA00023125"/>
    </source>
</evidence>
<dbReference type="GO" id="GO:0000976">
    <property type="term" value="F:transcription cis-regulatory region binding"/>
    <property type="evidence" value="ECO:0007669"/>
    <property type="project" value="TreeGrafter"/>
</dbReference>
<gene>
    <name evidence="6" type="primary">gltR</name>
    <name evidence="6" type="ORF">BMWSH_3511</name>
</gene>
<dbReference type="FunFam" id="1.10.10.10:FF:000001">
    <property type="entry name" value="LysR family transcriptional regulator"/>
    <property type="match status" value="1"/>
</dbReference>
<dbReference type="Gene3D" id="1.10.10.10">
    <property type="entry name" value="Winged helix-like DNA-binding domain superfamily/Winged helix DNA-binding domain"/>
    <property type="match status" value="1"/>
</dbReference>
<organism evidence="6 7">
    <name type="scientific">Priestia megaterium (strain WSH-002)</name>
    <name type="common">Bacillus megaterium</name>
    <dbReference type="NCBI Taxonomy" id="1006007"/>
    <lineage>
        <taxon>Bacteria</taxon>
        <taxon>Bacillati</taxon>
        <taxon>Bacillota</taxon>
        <taxon>Bacilli</taxon>
        <taxon>Bacillales</taxon>
        <taxon>Bacillaceae</taxon>
        <taxon>Priestia</taxon>
    </lineage>
</organism>
<comment type="similarity">
    <text evidence="1">Belongs to the LysR transcriptional regulatory family.</text>
</comment>
<dbReference type="RefSeq" id="WP_014460674.1">
    <property type="nucleotide sequence ID" value="NC_017138.1"/>
</dbReference>
<evidence type="ECO:0000313" key="7">
    <source>
        <dbReference type="Proteomes" id="UP000001283"/>
    </source>
</evidence>
<dbReference type="PROSITE" id="PS50931">
    <property type="entry name" value="HTH_LYSR"/>
    <property type="match status" value="1"/>
</dbReference>
<dbReference type="GO" id="GO:0003700">
    <property type="term" value="F:DNA-binding transcription factor activity"/>
    <property type="evidence" value="ECO:0007669"/>
    <property type="project" value="InterPro"/>
</dbReference>
<protein>
    <submittedName>
        <fullName evidence="6">HTH-type transcriptional regulator czcR</fullName>
    </submittedName>
</protein>
<dbReference type="Gene3D" id="3.40.190.290">
    <property type="match status" value="1"/>
</dbReference>
<dbReference type="PANTHER" id="PTHR30126">
    <property type="entry name" value="HTH-TYPE TRANSCRIPTIONAL REGULATOR"/>
    <property type="match status" value="1"/>
</dbReference>
<dbReference type="KEGG" id="bmh:BMWSH_3511"/>
<evidence type="ECO:0000256" key="2">
    <source>
        <dbReference type="ARBA" id="ARBA00023015"/>
    </source>
</evidence>
<dbReference type="AlphaFoldDB" id="A0A8D4BPE5"/>
<evidence type="ECO:0000259" key="5">
    <source>
        <dbReference type="PROSITE" id="PS50931"/>
    </source>
</evidence>
<name>A0A8D4BPE5_PRIMW</name>
<dbReference type="Pfam" id="PF03466">
    <property type="entry name" value="LysR_substrate"/>
    <property type="match status" value="1"/>
</dbReference>
<dbReference type="InterPro" id="IPR000847">
    <property type="entry name" value="LysR_HTH_N"/>
</dbReference>
<dbReference type="InterPro" id="IPR036390">
    <property type="entry name" value="WH_DNA-bd_sf"/>
</dbReference>
<dbReference type="InterPro" id="IPR005119">
    <property type="entry name" value="LysR_subst-bd"/>
</dbReference>
<proteinExistence type="inferred from homology"/>
<keyword evidence="4" id="KW-0804">Transcription</keyword>
<sequence>MEVEDIRIFMAVAEYGSVSLAADKLGYVQPNVTARIRSLERKIGHPLFHRHRRGMTLNVEGRKLLTYGEQMMRLMDEIEKAFQNERNLVGSLCIGLVETVVGFPEIISSYHNKHKNVDISLVSGVSTQLIEKVLKFQLDGAFVAEPVNVSMLDQIPAFDEEIVLVCSANEKGTQQLQSARELLHLPFILFNEGCQYRERLQQWLKEEQIVSPKIMEFATLETIMGAVISGLGVTLIARSLAERYEREGVVQLFSIPEPYRDLRIVYVRRSDSYLGVTEREFIKTISEVRERKIRNNQTVFRKDLFI</sequence>
<reference evidence="6 7" key="1">
    <citation type="journal article" date="2011" name="J. Bacteriol.">
        <title>Complete genome sequence of the industrial strain Bacillus megaterium WSH-002.</title>
        <authorList>
            <person name="Liu L."/>
            <person name="Li Y."/>
            <person name="Zhang J."/>
            <person name="Zou W."/>
            <person name="Zhou Z."/>
            <person name="Liu J."/>
            <person name="Li X."/>
            <person name="Wang L."/>
            <person name="Chen J."/>
        </authorList>
    </citation>
    <scope>NUCLEOTIDE SEQUENCE [LARGE SCALE GENOMIC DNA]</scope>
    <source>
        <strain evidence="6 7">WSH-002</strain>
    </source>
</reference>
<evidence type="ECO:0000256" key="4">
    <source>
        <dbReference type="ARBA" id="ARBA00023163"/>
    </source>
</evidence>
<dbReference type="Pfam" id="PF00126">
    <property type="entry name" value="HTH_1"/>
    <property type="match status" value="1"/>
</dbReference>